<feature type="domain" description="Immunoglobulin" evidence="5">
    <location>
        <begin position="57"/>
        <end position="154"/>
    </location>
</feature>
<evidence type="ECO:0000259" key="5">
    <source>
        <dbReference type="SMART" id="SM00409"/>
    </source>
</evidence>
<comment type="subcellular location">
    <subcellularLocation>
        <location evidence="1">Membrane</location>
    </subcellularLocation>
</comment>
<sequence>MYDDTSEGVLKVFISDLTAADEGTYRCGVNITDSHLFTEITLKISQGKLLSGACFWTLTMVRREGDSVQIKCSYDENYSAEVKHLCKGKCFTPDALKIIQSDEDHDKNPKISVKNDTELNLFTVNMTELRAEDAGKYWCAVKDTFNLPLELMIVMKEGEDVYLEESQFVTREASVGGSASISCKHIRNQNQSVFCRGDQPNICIRDGVRVSSNNRINGRFSLTEESSAGVFTVNISDLRAEDSGKYWCAEENSGSFIFTEVQLHVCSLSVISGFSVTAVVSVGLILLALVTVLLLFKLKHNRHGESTVQSVKCLTCMLFFMNCIFCFLQAQEEIQDARHHSDSDPESTPLYSTVQLPTIPSDSQTPVYSTVQLPTIPSDSQTPVYSTVQLPTIPSDSQTPVYSTVQLPTIPSDSQTPVYSTVQLPTIPSDSQTPFIMIIVLDAIHFYFAIQFILLGCDVYISCRQ</sequence>
<dbReference type="SUPFAM" id="SSF48726">
    <property type="entry name" value="Immunoglobulin"/>
    <property type="match status" value="2"/>
</dbReference>
<dbReference type="InterPro" id="IPR003599">
    <property type="entry name" value="Ig_sub"/>
</dbReference>
<name>A0A9J7ZMI3_CYPCA</name>
<dbReference type="GO" id="GO:0005886">
    <property type="term" value="C:plasma membrane"/>
    <property type="evidence" value="ECO:0007669"/>
    <property type="project" value="TreeGrafter"/>
</dbReference>
<proteinExistence type="predicted"/>
<evidence type="ECO:0000313" key="6">
    <source>
        <dbReference type="Ensembl" id="ENSCCRP00000132573.1"/>
    </source>
</evidence>
<reference evidence="6" key="2">
    <citation type="submission" date="2025-09" db="UniProtKB">
        <authorList>
            <consortium name="Ensembl"/>
        </authorList>
    </citation>
    <scope>IDENTIFICATION</scope>
</reference>
<feature type="domain" description="Immunoglobulin" evidence="5">
    <location>
        <begin position="168"/>
        <end position="266"/>
    </location>
</feature>
<feature type="transmembrane region" description="Helical" evidence="4">
    <location>
        <begin position="310"/>
        <end position="330"/>
    </location>
</feature>
<keyword evidence="7" id="KW-1185">Reference proteome</keyword>
<dbReference type="Pfam" id="PF07686">
    <property type="entry name" value="V-set"/>
    <property type="match status" value="2"/>
</dbReference>
<evidence type="ECO:0000256" key="4">
    <source>
        <dbReference type="SAM" id="Phobius"/>
    </source>
</evidence>
<accession>A0A9J7ZMI3</accession>
<dbReference type="Gene3D" id="2.60.40.10">
    <property type="entry name" value="Immunoglobulins"/>
    <property type="match status" value="3"/>
</dbReference>
<dbReference type="OMA" id="KANCLEF"/>
<dbReference type="GO" id="GO:0004888">
    <property type="term" value="F:transmembrane signaling receptor activity"/>
    <property type="evidence" value="ECO:0007669"/>
    <property type="project" value="TreeGrafter"/>
</dbReference>
<organism evidence="6 7">
    <name type="scientific">Cyprinus carpio carpio</name>
    <dbReference type="NCBI Taxonomy" id="630221"/>
    <lineage>
        <taxon>Eukaryota</taxon>
        <taxon>Metazoa</taxon>
        <taxon>Chordata</taxon>
        <taxon>Craniata</taxon>
        <taxon>Vertebrata</taxon>
        <taxon>Euteleostomi</taxon>
        <taxon>Actinopterygii</taxon>
        <taxon>Neopterygii</taxon>
        <taxon>Teleostei</taxon>
        <taxon>Ostariophysi</taxon>
        <taxon>Cypriniformes</taxon>
        <taxon>Cyprinidae</taxon>
        <taxon>Cyprininae</taxon>
        <taxon>Cyprinus</taxon>
    </lineage>
</organism>
<dbReference type="Ensembl" id="ENSCCRT00000116359.1">
    <property type="protein sequence ID" value="ENSCCRP00000132573.1"/>
    <property type="gene ID" value="ENSCCRG00000054902.1"/>
</dbReference>
<keyword evidence="4" id="KW-1133">Transmembrane helix</keyword>
<dbReference type="PANTHER" id="PTHR11860:SF118">
    <property type="entry name" value="CMRF35-LIKE MOLECULE 3-RELATED"/>
    <property type="match status" value="1"/>
</dbReference>
<evidence type="ECO:0000313" key="7">
    <source>
        <dbReference type="Proteomes" id="UP001108240"/>
    </source>
</evidence>
<dbReference type="Proteomes" id="UP001108240">
    <property type="component" value="Unplaced"/>
</dbReference>
<dbReference type="InterPro" id="IPR050671">
    <property type="entry name" value="CD300_family_receptors"/>
</dbReference>
<feature type="transmembrane region" description="Helical" evidence="4">
    <location>
        <begin position="435"/>
        <end position="461"/>
    </location>
</feature>
<keyword evidence="2 4" id="KW-0812">Transmembrane</keyword>
<dbReference type="InterPro" id="IPR013106">
    <property type="entry name" value="Ig_V-set"/>
</dbReference>
<dbReference type="PANTHER" id="PTHR11860">
    <property type="entry name" value="POLYMERIC-IMMUNOGLOBULIN RECEPTOR"/>
    <property type="match status" value="1"/>
</dbReference>
<keyword evidence="3 4" id="KW-0472">Membrane</keyword>
<dbReference type="GeneTree" id="ENSGT00950000182977"/>
<dbReference type="InterPro" id="IPR036179">
    <property type="entry name" value="Ig-like_dom_sf"/>
</dbReference>
<evidence type="ECO:0000256" key="1">
    <source>
        <dbReference type="ARBA" id="ARBA00004370"/>
    </source>
</evidence>
<dbReference type="InterPro" id="IPR013783">
    <property type="entry name" value="Ig-like_fold"/>
</dbReference>
<dbReference type="AlphaFoldDB" id="A0A9J7ZMI3"/>
<evidence type="ECO:0000256" key="2">
    <source>
        <dbReference type="ARBA" id="ARBA00022692"/>
    </source>
</evidence>
<reference evidence="6" key="1">
    <citation type="submission" date="2025-08" db="UniProtKB">
        <authorList>
            <consortium name="Ensembl"/>
        </authorList>
    </citation>
    <scope>IDENTIFICATION</scope>
</reference>
<feature type="transmembrane region" description="Helical" evidence="4">
    <location>
        <begin position="274"/>
        <end position="298"/>
    </location>
</feature>
<protein>
    <recommendedName>
        <fullName evidence="5">Immunoglobulin domain-containing protein</fullName>
    </recommendedName>
</protein>
<evidence type="ECO:0000256" key="3">
    <source>
        <dbReference type="ARBA" id="ARBA00023136"/>
    </source>
</evidence>
<dbReference type="SMART" id="SM00409">
    <property type="entry name" value="IG"/>
    <property type="match status" value="2"/>
</dbReference>